<name>A0A9D4UHJ7_ADICA</name>
<protein>
    <submittedName>
        <fullName evidence="1">Uncharacterized protein</fullName>
    </submittedName>
</protein>
<evidence type="ECO:0000313" key="2">
    <source>
        <dbReference type="Proteomes" id="UP000886520"/>
    </source>
</evidence>
<dbReference type="EMBL" id="JABFUD020000017">
    <property type="protein sequence ID" value="KAI5067802.1"/>
    <property type="molecule type" value="Genomic_DNA"/>
</dbReference>
<gene>
    <name evidence="1" type="ORF">GOP47_0018330</name>
</gene>
<sequence>MVRFDGAWSGFSGVSLEWLRAEGVGSLDQRPSTKSPLLTFSMWFSVDTFQIAEDSSTFQYQLFFRYQDIYFGYLHGTLNGFWQLHVGKLHELPIAFLLSEPLLFAGAWILL</sequence>
<dbReference type="AlphaFoldDB" id="A0A9D4UHJ7"/>
<accession>A0A9D4UHJ7</accession>
<keyword evidence="2" id="KW-1185">Reference proteome</keyword>
<reference evidence="1" key="1">
    <citation type="submission" date="2021-01" db="EMBL/GenBank/DDBJ databases">
        <title>Adiantum capillus-veneris genome.</title>
        <authorList>
            <person name="Fang Y."/>
            <person name="Liao Q."/>
        </authorList>
    </citation>
    <scope>NUCLEOTIDE SEQUENCE</scope>
    <source>
        <strain evidence="1">H3</strain>
        <tissue evidence="1">Leaf</tissue>
    </source>
</reference>
<proteinExistence type="predicted"/>
<dbReference type="Proteomes" id="UP000886520">
    <property type="component" value="Chromosome 17"/>
</dbReference>
<evidence type="ECO:0000313" key="1">
    <source>
        <dbReference type="EMBL" id="KAI5067802.1"/>
    </source>
</evidence>
<comment type="caution">
    <text evidence="1">The sequence shown here is derived from an EMBL/GenBank/DDBJ whole genome shotgun (WGS) entry which is preliminary data.</text>
</comment>
<organism evidence="1 2">
    <name type="scientific">Adiantum capillus-veneris</name>
    <name type="common">Maidenhair fern</name>
    <dbReference type="NCBI Taxonomy" id="13818"/>
    <lineage>
        <taxon>Eukaryota</taxon>
        <taxon>Viridiplantae</taxon>
        <taxon>Streptophyta</taxon>
        <taxon>Embryophyta</taxon>
        <taxon>Tracheophyta</taxon>
        <taxon>Polypodiopsida</taxon>
        <taxon>Polypodiidae</taxon>
        <taxon>Polypodiales</taxon>
        <taxon>Pteridineae</taxon>
        <taxon>Pteridaceae</taxon>
        <taxon>Vittarioideae</taxon>
        <taxon>Adiantum</taxon>
    </lineage>
</organism>